<sequence length="150" mass="16922">MIEKEKITLDEIPQECKAKIGKITVILTGKITDKIREPMEGCACPMGVVSKEFIEKLELKDQEVLIVDTEAGMKHFGRGVEKGIDTVIIVAEPSFESIEVASKAWELTQKLRKDVYLILNKVPEGEIREKLKKLVEEKELKPAGIIPYDE</sequence>
<feature type="non-terminal residue" evidence="1">
    <location>
        <position position="150"/>
    </location>
</feature>
<protein>
    <recommendedName>
        <fullName evidence="2">Carbon monoxide dehydrogenase</fullName>
    </recommendedName>
</protein>
<dbReference type="Gene3D" id="3.40.50.300">
    <property type="entry name" value="P-loop containing nucleotide triphosphate hydrolases"/>
    <property type="match status" value="1"/>
</dbReference>
<dbReference type="PANTHER" id="PTHR43384:SF3">
    <property type="entry name" value="AAA+ ATPASE DOMAIN-CONTAINING PROTEIN"/>
    <property type="match status" value="1"/>
</dbReference>
<dbReference type="SUPFAM" id="SSF52540">
    <property type="entry name" value="P-loop containing nucleoside triphosphate hydrolases"/>
    <property type="match status" value="1"/>
</dbReference>
<dbReference type="AlphaFoldDB" id="A0A7C0U4G5"/>
<comment type="caution">
    <text evidence="1">The sequence shown here is derived from an EMBL/GenBank/DDBJ whole genome shotgun (WGS) entry which is preliminary data.</text>
</comment>
<dbReference type="Proteomes" id="UP000886289">
    <property type="component" value="Unassembled WGS sequence"/>
</dbReference>
<evidence type="ECO:0000313" key="1">
    <source>
        <dbReference type="EMBL" id="HDD45382.1"/>
    </source>
</evidence>
<organism evidence="1">
    <name type="scientific">Desulfofervidus auxilii</name>
    <dbReference type="NCBI Taxonomy" id="1621989"/>
    <lineage>
        <taxon>Bacteria</taxon>
        <taxon>Pseudomonadati</taxon>
        <taxon>Thermodesulfobacteriota</taxon>
        <taxon>Candidatus Desulfofervidia</taxon>
        <taxon>Candidatus Desulfofervidales</taxon>
        <taxon>Candidatus Desulfofervidaceae</taxon>
        <taxon>Candidatus Desulfofervidus</taxon>
    </lineage>
</organism>
<dbReference type="EMBL" id="DRBS01000410">
    <property type="protein sequence ID" value="HDD45382.1"/>
    <property type="molecule type" value="Genomic_DNA"/>
</dbReference>
<reference evidence="1" key="1">
    <citation type="journal article" date="2020" name="mSystems">
        <title>Genome- and Community-Level Interaction Insights into Carbon Utilization and Element Cycling Functions of Hydrothermarchaeota in Hydrothermal Sediment.</title>
        <authorList>
            <person name="Zhou Z."/>
            <person name="Liu Y."/>
            <person name="Xu W."/>
            <person name="Pan J."/>
            <person name="Luo Z.H."/>
            <person name="Li M."/>
        </authorList>
    </citation>
    <scope>NUCLEOTIDE SEQUENCE [LARGE SCALE GENOMIC DNA]</scope>
    <source>
        <strain evidence="1">HyVt-233</strain>
    </source>
</reference>
<name>A0A7C0U4G5_DESA2</name>
<dbReference type="GO" id="GO:0051782">
    <property type="term" value="P:negative regulation of cell division"/>
    <property type="evidence" value="ECO:0007669"/>
    <property type="project" value="TreeGrafter"/>
</dbReference>
<accession>A0A7C0U4G5</accession>
<gene>
    <name evidence="1" type="ORF">ENG63_11075</name>
</gene>
<proteinExistence type="predicted"/>
<dbReference type="InterPro" id="IPR027417">
    <property type="entry name" value="P-loop_NTPase"/>
</dbReference>
<dbReference type="PANTHER" id="PTHR43384">
    <property type="entry name" value="SEPTUM SITE-DETERMINING PROTEIN MIND HOMOLOG, CHLOROPLASTIC-RELATED"/>
    <property type="match status" value="1"/>
</dbReference>
<dbReference type="GO" id="GO:0005524">
    <property type="term" value="F:ATP binding"/>
    <property type="evidence" value="ECO:0007669"/>
    <property type="project" value="TreeGrafter"/>
</dbReference>
<dbReference type="GO" id="GO:0016887">
    <property type="term" value="F:ATP hydrolysis activity"/>
    <property type="evidence" value="ECO:0007669"/>
    <property type="project" value="TreeGrafter"/>
</dbReference>
<evidence type="ECO:0008006" key="2">
    <source>
        <dbReference type="Google" id="ProtNLM"/>
    </source>
</evidence>
<dbReference type="InterPro" id="IPR050625">
    <property type="entry name" value="ParA/MinD_ATPase"/>
</dbReference>
<dbReference type="GO" id="GO:0005829">
    <property type="term" value="C:cytosol"/>
    <property type="evidence" value="ECO:0007669"/>
    <property type="project" value="TreeGrafter"/>
</dbReference>
<dbReference type="GO" id="GO:0009898">
    <property type="term" value="C:cytoplasmic side of plasma membrane"/>
    <property type="evidence" value="ECO:0007669"/>
    <property type="project" value="TreeGrafter"/>
</dbReference>